<evidence type="ECO:0000313" key="4">
    <source>
        <dbReference type="Proteomes" id="UP000305887"/>
    </source>
</evidence>
<sequence>MSTDRTLGGLALLMALVIAGFGWGLVAPFAYEPVGPSAFPLVTAALIGGCGLVLLLRGTGRAEPGVPGAGRGVLILSATLLAYAVLFQPLGFVLSTAAMSLVTARVFGATWAQGLVVGSILALGSFLLFDHGLDVVLPTGVLGELL</sequence>
<organism evidence="3 4">
    <name type="scientific">Rubellimicrobium rubrum</name>
    <dbReference type="NCBI Taxonomy" id="2585369"/>
    <lineage>
        <taxon>Bacteria</taxon>
        <taxon>Pseudomonadati</taxon>
        <taxon>Pseudomonadota</taxon>
        <taxon>Alphaproteobacteria</taxon>
        <taxon>Rhodobacterales</taxon>
        <taxon>Roseobacteraceae</taxon>
        <taxon>Rubellimicrobium</taxon>
    </lineage>
</organism>
<feature type="transmembrane region" description="Helical" evidence="1">
    <location>
        <begin position="68"/>
        <end position="86"/>
    </location>
</feature>
<evidence type="ECO:0000256" key="1">
    <source>
        <dbReference type="SAM" id="Phobius"/>
    </source>
</evidence>
<dbReference type="RefSeq" id="WP_139079028.1">
    <property type="nucleotide sequence ID" value="NZ_VDFU01000056.1"/>
</dbReference>
<gene>
    <name evidence="3" type="ORF">FHG66_20610</name>
</gene>
<comment type="caution">
    <text evidence="3">The sequence shown here is derived from an EMBL/GenBank/DDBJ whole genome shotgun (WGS) entry which is preliminary data.</text>
</comment>
<dbReference type="InterPro" id="IPR009936">
    <property type="entry name" value="DUF1468"/>
</dbReference>
<reference evidence="3 4" key="1">
    <citation type="submission" date="2019-06" db="EMBL/GenBank/DDBJ databases">
        <title>YIM 131921 draft genome.</title>
        <authorList>
            <person name="Jiang L."/>
        </authorList>
    </citation>
    <scope>NUCLEOTIDE SEQUENCE [LARGE SCALE GENOMIC DNA]</scope>
    <source>
        <strain evidence="3 4">YIM 131921</strain>
    </source>
</reference>
<name>A0A5C4MMR7_9RHOB</name>
<feature type="transmembrane region" description="Helical" evidence="1">
    <location>
        <begin position="37"/>
        <end position="56"/>
    </location>
</feature>
<accession>A0A5C4MMR7</accession>
<dbReference type="Pfam" id="PF07331">
    <property type="entry name" value="TctB"/>
    <property type="match status" value="1"/>
</dbReference>
<evidence type="ECO:0000259" key="2">
    <source>
        <dbReference type="Pfam" id="PF07331"/>
    </source>
</evidence>
<feature type="transmembrane region" description="Helical" evidence="1">
    <location>
        <begin position="7"/>
        <end position="31"/>
    </location>
</feature>
<feature type="domain" description="DUF1468" evidence="2">
    <location>
        <begin position="10"/>
        <end position="138"/>
    </location>
</feature>
<dbReference type="AlphaFoldDB" id="A0A5C4MMR7"/>
<evidence type="ECO:0000313" key="3">
    <source>
        <dbReference type="EMBL" id="TNC44600.1"/>
    </source>
</evidence>
<dbReference type="Proteomes" id="UP000305887">
    <property type="component" value="Unassembled WGS sequence"/>
</dbReference>
<proteinExistence type="predicted"/>
<keyword evidence="1" id="KW-0472">Membrane</keyword>
<keyword evidence="1" id="KW-0812">Transmembrane</keyword>
<dbReference type="EMBL" id="VDFU01000056">
    <property type="protein sequence ID" value="TNC44600.1"/>
    <property type="molecule type" value="Genomic_DNA"/>
</dbReference>
<keyword evidence="1" id="KW-1133">Transmembrane helix</keyword>
<dbReference type="OrthoDB" id="5519430at2"/>
<feature type="transmembrane region" description="Helical" evidence="1">
    <location>
        <begin position="106"/>
        <end position="129"/>
    </location>
</feature>
<keyword evidence="4" id="KW-1185">Reference proteome</keyword>
<protein>
    <submittedName>
        <fullName evidence="3">Tripartite tricarboxylate transporter TctB family protein</fullName>
    </submittedName>
</protein>